<evidence type="ECO:0000256" key="2">
    <source>
        <dbReference type="ARBA" id="ARBA00022679"/>
    </source>
</evidence>
<keyword evidence="3" id="KW-0270">Exopolysaccharide synthesis</keyword>
<feature type="domain" description="Stealth protein CR3 conserved region 3" evidence="6">
    <location>
        <begin position="389"/>
        <end position="437"/>
    </location>
</feature>
<accession>A0A4U3MRY0</accession>
<feature type="domain" description="Stealth protein CR4 conserved region 4" evidence="7">
    <location>
        <begin position="466"/>
        <end position="506"/>
    </location>
</feature>
<dbReference type="EMBL" id="SZQA01000002">
    <property type="protein sequence ID" value="TKK91046.1"/>
    <property type="molecule type" value="Genomic_DNA"/>
</dbReference>
<evidence type="ECO:0000313" key="8">
    <source>
        <dbReference type="EMBL" id="TKK91046.1"/>
    </source>
</evidence>
<dbReference type="Pfam" id="PF17102">
    <property type="entry name" value="Stealth_CR3"/>
    <property type="match status" value="1"/>
</dbReference>
<keyword evidence="2 8" id="KW-0808">Transferase</keyword>
<sequence length="508" mass="58023">MPVSTLYRQLHSRLTAREPMPPRVALIRQDASPAQASRETFDLICRSLSGSAIPFFCVRPMRGRPPVIAVRTTYRQRAITSLSRHGLYGARLPGGRHKVNELGKIRQLRRNDMADAKAVRLWLYYASPSRTLTLGPESGVDLEFWQREGELLVAPRPNRVCEAVPVHEETVDAPESLFNRLVSESARVYPTRPEFARRLVDDVDFPIDAVYTWVDGNDPEWRARKELALTGGLSDLATSEARFVSRDELRYSLRSLLTYAPWIRNIFIVTDRQKPSWLVEDDRIRIVDHSEIFSDASALPVFNSHAIESRLHHIEGLSEHFLYLNDDFFLGKVLYPETFFEGNGITRFFPSIAQVPFTLNEDNPVHQAGMNNRRMLEELCGRTLTQKMKHVPYALRRSLLFELEERFPAEFKTVSASRFRRASDISTASSLAHYYGYLTGRALPGQIDYTYVDLALPKTPAKLRRMLANREHDAFCLNDTAPTTADQDSALARFLDAYYPTPTPFEAL</sequence>
<dbReference type="Proteomes" id="UP000308705">
    <property type="component" value="Unassembled WGS sequence"/>
</dbReference>
<evidence type="ECO:0000259" key="6">
    <source>
        <dbReference type="Pfam" id="PF17102"/>
    </source>
</evidence>
<dbReference type="GO" id="GO:0016772">
    <property type="term" value="F:transferase activity, transferring phosphorus-containing groups"/>
    <property type="evidence" value="ECO:0007669"/>
    <property type="project" value="InterPro"/>
</dbReference>
<feature type="domain" description="Stealth protein CR1 conserved region 1" evidence="5">
    <location>
        <begin position="205"/>
        <end position="228"/>
    </location>
</feature>
<dbReference type="InterPro" id="IPR031357">
    <property type="entry name" value="Stealth_CR3"/>
</dbReference>
<proteinExistence type="inferred from homology"/>
<dbReference type="InterPro" id="IPR031358">
    <property type="entry name" value="Stealth_CR1"/>
</dbReference>
<evidence type="ECO:0000259" key="5">
    <source>
        <dbReference type="Pfam" id="PF17101"/>
    </source>
</evidence>
<keyword evidence="9" id="KW-1185">Reference proteome</keyword>
<name>A0A4U3MRY0_9ACTN</name>
<dbReference type="GO" id="GO:0000271">
    <property type="term" value="P:polysaccharide biosynthetic process"/>
    <property type="evidence" value="ECO:0007669"/>
    <property type="project" value="UniProtKB-KW"/>
</dbReference>
<dbReference type="PANTHER" id="PTHR24045:SF0">
    <property type="entry name" value="N-ACETYLGLUCOSAMINE-1-PHOSPHOTRANSFERASE SUBUNITS ALPHA_BETA"/>
    <property type="match status" value="1"/>
</dbReference>
<feature type="domain" description="Stealth protein CR2 conserved region 2" evidence="4">
    <location>
        <begin position="242"/>
        <end position="346"/>
    </location>
</feature>
<dbReference type="InterPro" id="IPR031356">
    <property type="entry name" value="Stealth_CR4"/>
</dbReference>
<evidence type="ECO:0000256" key="3">
    <source>
        <dbReference type="ARBA" id="ARBA00023169"/>
    </source>
</evidence>
<dbReference type="Pfam" id="PF11380">
    <property type="entry name" value="Stealth_CR2"/>
    <property type="match status" value="1"/>
</dbReference>
<organism evidence="8 9">
    <name type="scientific">Herbidospora galbida</name>
    <dbReference type="NCBI Taxonomy" id="2575442"/>
    <lineage>
        <taxon>Bacteria</taxon>
        <taxon>Bacillati</taxon>
        <taxon>Actinomycetota</taxon>
        <taxon>Actinomycetes</taxon>
        <taxon>Streptosporangiales</taxon>
        <taxon>Streptosporangiaceae</taxon>
        <taxon>Herbidospora</taxon>
    </lineage>
</organism>
<evidence type="ECO:0000259" key="7">
    <source>
        <dbReference type="Pfam" id="PF17103"/>
    </source>
</evidence>
<comment type="similarity">
    <text evidence="1">Belongs to the stealth family.</text>
</comment>
<dbReference type="OrthoDB" id="570545at2"/>
<dbReference type="Pfam" id="PF17103">
    <property type="entry name" value="Stealth_CR4"/>
    <property type="match status" value="1"/>
</dbReference>
<dbReference type="InterPro" id="IPR021520">
    <property type="entry name" value="Stealth_CR2"/>
</dbReference>
<evidence type="ECO:0000256" key="1">
    <source>
        <dbReference type="ARBA" id="ARBA00007583"/>
    </source>
</evidence>
<comment type="caution">
    <text evidence="8">The sequence shown here is derived from an EMBL/GenBank/DDBJ whole genome shotgun (WGS) entry which is preliminary data.</text>
</comment>
<dbReference type="Pfam" id="PF17101">
    <property type="entry name" value="Stealth_CR1"/>
    <property type="match status" value="1"/>
</dbReference>
<protein>
    <submittedName>
        <fullName evidence="8">Sugar phosphotransferase</fullName>
    </submittedName>
</protein>
<dbReference type="PANTHER" id="PTHR24045">
    <property type="match status" value="1"/>
</dbReference>
<gene>
    <name evidence="8" type="ORF">FDA94_04660</name>
</gene>
<dbReference type="AlphaFoldDB" id="A0A4U3MRY0"/>
<evidence type="ECO:0000313" key="9">
    <source>
        <dbReference type="Proteomes" id="UP000308705"/>
    </source>
</evidence>
<reference evidence="8 9" key="1">
    <citation type="submission" date="2019-04" db="EMBL/GenBank/DDBJ databases">
        <title>Herbidospora sp. NEAU-GS14.nov., a novel actinomycete isolated from soil.</title>
        <authorList>
            <person name="Han L."/>
        </authorList>
    </citation>
    <scope>NUCLEOTIDE SEQUENCE [LARGE SCALE GENOMIC DNA]</scope>
    <source>
        <strain evidence="8 9">NEAU-GS14</strain>
    </source>
</reference>
<evidence type="ECO:0000259" key="4">
    <source>
        <dbReference type="Pfam" id="PF11380"/>
    </source>
</evidence>
<dbReference type="InterPro" id="IPR047141">
    <property type="entry name" value="Stealth"/>
</dbReference>